<feature type="region of interest" description="Disordered" evidence="1">
    <location>
        <begin position="128"/>
        <end position="158"/>
    </location>
</feature>
<dbReference type="AlphaFoldDB" id="L5LRZ0"/>
<reference evidence="3" key="1">
    <citation type="journal article" date="2013" name="Science">
        <title>Comparative analysis of bat genomes provides insight into the evolution of flight and immunity.</title>
        <authorList>
            <person name="Zhang G."/>
            <person name="Cowled C."/>
            <person name="Shi Z."/>
            <person name="Huang Z."/>
            <person name="Bishop-Lilly K.A."/>
            <person name="Fang X."/>
            <person name="Wynne J.W."/>
            <person name="Xiong Z."/>
            <person name="Baker M.L."/>
            <person name="Zhao W."/>
            <person name="Tachedjian M."/>
            <person name="Zhu Y."/>
            <person name="Zhou P."/>
            <person name="Jiang X."/>
            <person name="Ng J."/>
            <person name="Yang L."/>
            <person name="Wu L."/>
            <person name="Xiao J."/>
            <person name="Feng Y."/>
            <person name="Chen Y."/>
            <person name="Sun X."/>
            <person name="Zhang Y."/>
            <person name="Marsh G.A."/>
            <person name="Crameri G."/>
            <person name="Broder C.C."/>
            <person name="Frey K.G."/>
            <person name="Wang L.F."/>
            <person name="Wang J."/>
        </authorList>
    </citation>
    <scope>NUCLEOTIDE SEQUENCE [LARGE SCALE GENOMIC DNA]</scope>
</reference>
<proteinExistence type="predicted"/>
<dbReference type="Proteomes" id="UP000010556">
    <property type="component" value="Unassembled WGS sequence"/>
</dbReference>
<sequence length="217" mass="23272">MGPTTPRPLWRESGPKAHILRQEALQKWRRLHPNVTKLEDRSNFPAPLPSPGGRPNRPATGRPGGEEGHGSLGYPEGARMAGRPGRESCSWGPGGITFILGHGGSRGLAATRTLTRAAVVAIPPRGARGNAWSPAVPSGRERPVACAGESRDRALPRPALHTHGRQQMASHLLALRLPASNAAWVRPPVSIAQAWPPDPSPIVKAERHALRECSRNK</sequence>
<accession>L5LRZ0</accession>
<evidence type="ECO:0000313" key="3">
    <source>
        <dbReference type="Proteomes" id="UP000010556"/>
    </source>
</evidence>
<evidence type="ECO:0000313" key="2">
    <source>
        <dbReference type="EMBL" id="ELK29204.1"/>
    </source>
</evidence>
<dbReference type="EMBL" id="KB108118">
    <property type="protein sequence ID" value="ELK29204.1"/>
    <property type="molecule type" value="Genomic_DNA"/>
</dbReference>
<feature type="compositionally biased region" description="Basic and acidic residues" evidence="1">
    <location>
        <begin position="139"/>
        <end position="155"/>
    </location>
</feature>
<gene>
    <name evidence="2" type="ORF">MDA_GLEAN10010257</name>
</gene>
<name>L5LRZ0_MYODS</name>
<organism evidence="2 3">
    <name type="scientific">Myotis davidii</name>
    <name type="common">David's myotis</name>
    <dbReference type="NCBI Taxonomy" id="225400"/>
    <lineage>
        <taxon>Eukaryota</taxon>
        <taxon>Metazoa</taxon>
        <taxon>Chordata</taxon>
        <taxon>Craniata</taxon>
        <taxon>Vertebrata</taxon>
        <taxon>Euteleostomi</taxon>
        <taxon>Mammalia</taxon>
        <taxon>Eutheria</taxon>
        <taxon>Laurasiatheria</taxon>
        <taxon>Chiroptera</taxon>
        <taxon>Yangochiroptera</taxon>
        <taxon>Vespertilionidae</taxon>
        <taxon>Myotis</taxon>
    </lineage>
</organism>
<feature type="region of interest" description="Disordered" evidence="1">
    <location>
        <begin position="31"/>
        <end position="88"/>
    </location>
</feature>
<protein>
    <submittedName>
        <fullName evidence="2">Uncharacterized protein</fullName>
    </submittedName>
</protein>
<evidence type="ECO:0000256" key="1">
    <source>
        <dbReference type="SAM" id="MobiDB-lite"/>
    </source>
</evidence>
<keyword evidence="3" id="KW-1185">Reference proteome</keyword>